<evidence type="ECO:0000256" key="1">
    <source>
        <dbReference type="SAM" id="MobiDB-lite"/>
    </source>
</evidence>
<protein>
    <submittedName>
        <fullName evidence="2">Uncharacterized protein</fullName>
    </submittedName>
</protein>
<feature type="region of interest" description="Disordered" evidence="1">
    <location>
        <begin position="64"/>
        <end position="83"/>
    </location>
</feature>
<sequence>MAAARSGCVYGVGGEGSTAVERAVETEVEGAPSTSLQGATEHEQHPAANNARRLRLSRPVDLPLHASHGQRPLAPTGPPVLASGCRPKELRRLRDAIGNFSGRCCERDTHRLLA</sequence>
<accession>A0A4Q9MH78</accession>
<reference evidence="2" key="1">
    <citation type="submission" date="2019-01" db="EMBL/GenBank/DDBJ databases">
        <title>Draft genome sequences of three monokaryotic isolates of the white-rot basidiomycete fungus Dichomitus squalens.</title>
        <authorList>
            <consortium name="DOE Joint Genome Institute"/>
            <person name="Lopez S.C."/>
            <person name="Andreopoulos B."/>
            <person name="Pangilinan J."/>
            <person name="Lipzen A."/>
            <person name="Riley R."/>
            <person name="Ahrendt S."/>
            <person name="Ng V."/>
            <person name="Barry K."/>
            <person name="Daum C."/>
            <person name="Grigoriev I.V."/>
            <person name="Hilden K.S."/>
            <person name="Makela M.R."/>
            <person name="de Vries R.P."/>
        </authorList>
    </citation>
    <scope>NUCLEOTIDE SEQUENCE [LARGE SCALE GENOMIC DNA]</scope>
    <source>
        <strain evidence="2">OM18370.1</strain>
    </source>
</reference>
<evidence type="ECO:0000313" key="2">
    <source>
        <dbReference type="EMBL" id="TBU26725.1"/>
    </source>
</evidence>
<gene>
    <name evidence="2" type="ORF">BD311DRAFT_761771</name>
</gene>
<proteinExistence type="predicted"/>
<name>A0A4Q9MH78_9APHY</name>
<dbReference type="Proteomes" id="UP000292957">
    <property type="component" value="Unassembled WGS sequence"/>
</dbReference>
<dbReference type="AlphaFoldDB" id="A0A4Q9MH78"/>
<feature type="region of interest" description="Disordered" evidence="1">
    <location>
        <begin position="21"/>
        <end position="59"/>
    </location>
</feature>
<dbReference type="EMBL" id="ML143441">
    <property type="protein sequence ID" value="TBU26725.1"/>
    <property type="molecule type" value="Genomic_DNA"/>
</dbReference>
<organism evidence="2">
    <name type="scientific">Dichomitus squalens</name>
    <dbReference type="NCBI Taxonomy" id="114155"/>
    <lineage>
        <taxon>Eukaryota</taxon>
        <taxon>Fungi</taxon>
        <taxon>Dikarya</taxon>
        <taxon>Basidiomycota</taxon>
        <taxon>Agaricomycotina</taxon>
        <taxon>Agaricomycetes</taxon>
        <taxon>Polyporales</taxon>
        <taxon>Polyporaceae</taxon>
        <taxon>Dichomitus</taxon>
    </lineage>
</organism>